<organism evidence="1 2">
    <name type="scientific">Arthrobacter phage Nandita</name>
    <dbReference type="NCBI Taxonomy" id="2419963"/>
    <lineage>
        <taxon>Viruses</taxon>
        <taxon>Duplodnaviria</taxon>
        <taxon>Heunggongvirae</taxon>
        <taxon>Uroviricota</taxon>
        <taxon>Caudoviricetes</taxon>
        <taxon>Daemsvirinae</taxon>
        <taxon>Nanditavirus</taxon>
        <taxon>Nanditavirus nandita</taxon>
    </lineage>
</organism>
<protein>
    <submittedName>
        <fullName evidence="1">Uncharacterized protein</fullName>
    </submittedName>
</protein>
<dbReference type="Proteomes" id="UP000267628">
    <property type="component" value="Segment"/>
</dbReference>
<evidence type="ECO:0000313" key="2">
    <source>
        <dbReference type="Proteomes" id="UP000267628"/>
    </source>
</evidence>
<evidence type="ECO:0000313" key="1">
    <source>
        <dbReference type="EMBL" id="AYN58651.1"/>
    </source>
</evidence>
<dbReference type="RefSeq" id="YP_010760859.1">
    <property type="nucleotide sequence ID" value="NC_073588.1"/>
</dbReference>
<name>A0A3G2KI61_9CAUD</name>
<accession>A0A3G2KI61</accession>
<proteinExistence type="predicted"/>
<keyword evidence="2" id="KW-1185">Reference proteome</keyword>
<sequence length="242" mass="25047">MAFPPGVTTCLVYKKAPVAFGGGNAKVHMEITPSVRLVHTETGTPFADFVELVAPAEGAIAQLVLPHTDQPGFQDEAGNAFTNWSYQVRMKYEKGSAVKHVPVMSFQIPAGQESIDLSLVPAGPAALPTSAPVGVVTSVNGQTNAVNLDGQYTRYAQLARTPEALFDGSVTRNAAGAATGAAVVWPDGTEGVFAGVPSAAFPGALDGYTITYGDPVTKTYTQPPVTRNASGAITNQPAITIS</sequence>
<dbReference type="KEGG" id="vg:80033957"/>
<dbReference type="GeneID" id="80033957"/>
<dbReference type="EMBL" id="MH834621">
    <property type="protein sequence ID" value="AYN58651.1"/>
    <property type="molecule type" value="Genomic_DNA"/>
</dbReference>
<reference evidence="1 2" key="1">
    <citation type="submission" date="2018-09" db="EMBL/GenBank/DDBJ databases">
        <authorList>
            <person name="Zack K."/>
            <person name="Stoner T.H."/>
            <person name="Garlena R.A."/>
            <person name="Russell D.A."/>
            <person name="Pope W.H."/>
            <person name="Jacobs-Sera D."/>
            <person name="Hatfull G.F."/>
        </authorList>
    </citation>
    <scope>NUCLEOTIDE SEQUENCE [LARGE SCALE GENOMIC DNA]</scope>
</reference>
<gene>
    <name evidence="1" type="primary">30</name>
    <name evidence="1" type="ORF">PBI_NANDITA_30</name>
</gene>